<name>A0A9D6V5L5_9BACT</name>
<reference evidence="3" key="1">
    <citation type="submission" date="2020-07" db="EMBL/GenBank/DDBJ databases">
        <title>Huge and variable diversity of episymbiotic CPR bacteria and DPANN archaea in groundwater ecosystems.</title>
        <authorList>
            <person name="He C.Y."/>
            <person name="Keren R."/>
            <person name="Whittaker M."/>
            <person name="Farag I.F."/>
            <person name="Doudna J."/>
            <person name="Cate J.H.D."/>
            <person name="Banfield J.F."/>
        </authorList>
    </citation>
    <scope>NUCLEOTIDE SEQUENCE</scope>
    <source>
        <strain evidence="3">NC_groundwater_1664_Pr3_B-0.1um_52_9</strain>
    </source>
</reference>
<dbReference type="PANTHER" id="PTHR36304:SF4">
    <property type="entry name" value="DUF4388 DOMAIN-CONTAINING PROTEIN"/>
    <property type="match status" value="1"/>
</dbReference>
<feature type="domain" description="PatA-like N-terminal" evidence="2">
    <location>
        <begin position="28"/>
        <end position="124"/>
    </location>
</feature>
<protein>
    <submittedName>
        <fullName evidence="3">DUF4388 domain-containing protein</fullName>
    </submittedName>
</protein>
<evidence type="ECO:0000256" key="1">
    <source>
        <dbReference type="SAM" id="MobiDB-lite"/>
    </source>
</evidence>
<evidence type="ECO:0000259" key="2">
    <source>
        <dbReference type="Pfam" id="PF14332"/>
    </source>
</evidence>
<feature type="region of interest" description="Disordered" evidence="1">
    <location>
        <begin position="1"/>
        <end position="24"/>
    </location>
</feature>
<proteinExistence type="predicted"/>
<dbReference type="InterPro" id="IPR025497">
    <property type="entry name" value="PatA-like_N"/>
</dbReference>
<sequence>MRKTSPVSPEQGKSPDQSERRLKPVGFSGTITNTSLHDIIQLICIGRNTCRMHVRSGEKKGMVCFREGEIVHAQTNEIRGEEAFYVILSWELGAFSCDEKPPKSETIQESWDFLLMESMRRLDSLRSAS</sequence>
<accession>A0A9D6V5L5</accession>
<comment type="caution">
    <text evidence="3">The sequence shown here is derived from an EMBL/GenBank/DDBJ whole genome shotgun (WGS) entry which is preliminary data.</text>
</comment>
<dbReference type="PANTHER" id="PTHR36304">
    <property type="entry name" value="DOMAIN GTPASE-ACTIVATING PROTEIN, PUTATIVE-RELATED-RELATED"/>
    <property type="match status" value="1"/>
</dbReference>
<organism evidence="3 4">
    <name type="scientific">Desulfomonile tiedjei</name>
    <dbReference type="NCBI Taxonomy" id="2358"/>
    <lineage>
        <taxon>Bacteria</taxon>
        <taxon>Pseudomonadati</taxon>
        <taxon>Thermodesulfobacteriota</taxon>
        <taxon>Desulfomonilia</taxon>
        <taxon>Desulfomonilales</taxon>
        <taxon>Desulfomonilaceae</taxon>
        <taxon>Desulfomonile</taxon>
    </lineage>
</organism>
<dbReference type="EMBL" id="JACRDE010000545">
    <property type="protein sequence ID" value="MBI5251957.1"/>
    <property type="molecule type" value="Genomic_DNA"/>
</dbReference>
<dbReference type="AlphaFoldDB" id="A0A9D6V5L5"/>
<gene>
    <name evidence="3" type="ORF">HY912_20890</name>
</gene>
<dbReference type="Pfam" id="PF14332">
    <property type="entry name" value="DUF4388"/>
    <property type="match status" value="1"/>
</dbReference>
<evidence type="ECO:0000313" key="3">
    <source>
        <dbReference type="EMBL" id="MBI5251957.1"/>
    </source>
</evidence>
<evidence type="ECO:0000313" key="4">
    <source>
        <dbReference type="Proteomes" id="UP000807825"/>
    </source>
</evidence>
<dbReference type="Proteomes" id="UP000807825">
    <property type="component" value="Unassembled WGS sequence"/>
</dbReference>